<dbReference type="EMBL" id="CAJMXA010003845">
    <property type="protein sequence ID" value="CAE6517658.1"/>
    <property type="molecule type" value="Genomic_DNA"/>
</dbReference>
<sequence>MSVDPYPTTSLPPNQVQHPKRPSSETSTIWNPSPSPVTNPSTDTGFLEPQYPYVASPPAFTWSPLLNIPEFVQKRFDIIWQETGKQWTIEHGSVFPWFQDPDFRHNIEGRYLPGYEWKADKQAEGWLLLWESSADYWTKSRVIARWREEGMQQQISSWIQTGYYHSQTLEHWERIMVDPGLQELIDFHLQFEKARVRKLMENSERKPPAMLYHWLERRQLMESSGREPPVVLNPWQMALNAHDTMSISHGSPGSADSGVSNAASIKDALIYDHSLIVTTYSDSFAPAKRRYSSPGQEHNSRTKRSRAQVSSPESERRSTYYSPHFTTTAPITSGLAEKSSLGQANANANANVDVDVDAGAGEEEHPRVEESTGGFHTWIYGTLPSDLVSQEPRQIIPDGVLIISEVIQERDYSPYATLDSLSSLSGLSELEAERSGSPWFNASVEWLPSQDPPGLHRAKQSAIDDPKSEQATDDERAVKANGGKLQAEPIGISMTATEVVSHLVLHGCRDLTSSVDYATFSEYAISKGGFSDVHSARLKDTTRVAVKILRVSITSLAESPKHLKHAARELHTWSKCEHPNVLPLLGFALFRSGIGMVSPWMDQGTLPHYLERMPGVNRCGLCAQICDGLSYLHQIGIIHGDLKGANVLISDDGTPVLTDFGNSLHKDQSMKFTQTTSIKSGTMRWSAPELIKESGEHSKAADVYALAMTIYEVMSGTIPYEGKSDNHIVFLVINRWEPPERPKGIPTGREDGDKLWGLLGRCWSFAPEARPSASEVAAIMRAVSPEGLLEIGDSDEIASSHPFQVSMRLSQQRIKGS</sequence>
<dbReference type="PANTHER" id="PTHR44329">
    <property type="entry name" value="SERINE/THREONINE-PROTEIN KINASE TNNI3K-RELATED"/>
    <property type="match status" value="1"/>
</dbReference>
<dbReference type="Proteomes" id="UP000663853">
    <property type="component" value="Unassembled WGS sequence"/>
</dbReference>
<feature type="region of interest" description="Disordered" evidence="1">
    <location>
        <begin position="1"/>
        <end position="42"/>
    </location>
</feature>
<dbReference type="GO" id="GO:0005524">
    <property type="term" value="F:ATP binding"/>
    <property type="evidence" value="ECO:0007669"/>
    <property type="project" value="InterPro"/>
</dbReference>
<dbReference type="InterPro" id="IPR051681">
    <property type="entry name" value="Ser/Thr_Kinases-Pseudokinases"/>
</dbReference>
<dbReference type="SUPFAM" id="SSF56112">
    <property type="entry name" value="Protein kinase-like (PK-like)"/>
    <property type="match status" value="1"/>
</dbReference>
<dbReference type="GO" id="GO:0004674">
    <property type="term" value="F:protein serine/threonine kinase activity"/>
    <property type="evidence" value="ECO:0007669"/>
    <property type="project" value="TreeGrafter"/>
</dbReference>
<feature type="region of interest" description="Disordered" evidence="1">
    <location>
        <begin position="286"/>
        <end position="325"/>
    </location>
</feature>
<feature type="domain" description="Protein kinase" evidence="2">
    <location>
        <begin position="519"/>
        <end position="804"/>
    </location>
</feature>
<reference evidence="3" key="1">
    <citation type="submission" date="2021-01" db="EMBL/GenBank/DDBJ databases">
        <authorList>
            <person name="Kaushik A."/>
        </authorList>
    </citation>
    <scope>NUCLEOTIDE SEQUENCE</scope>
    <source>
        <strain evidence="3">AG6-10EEA</strain>
    </source>
</reference>
<proteinExistence type="predicted"/>
<dbReference type="InterPro" id="IPR008271">
    <property type="entry name" value="Ser/Thr_kinase_AS"/>
</dbReference>
<evidence type="ECO:0000256" key="1">
    <source>
        <dbReference type="SAM" id="MobiDB-lite"/>
    </source>
</evidence>
<feature type="region of interest" description="Disordered" evidence="1">
    <location>
        <begin position="450"/>
        <end position="484"/>
    </location>
</feature>
<dbReference type="Gene3D" id="1.10.510.10">
    <property type="entry name" value="Transferase(Phosphotransferase) domain 1"/>
    <property type="match status" value="1"/>
</dbReference>
<feature type="compositionally biased region" description="Polar residues" evidence="1">
    <location>
        <begin position="7"/>
        <end position="17"/>
    </location>
</feature>
<dbReference type="PROSITE" id="PS50011">
    <property type="entry name" value="PROTEIN_KINASE_DOM"/>
    <property type="match status" value="1"/>
</dbReference>
<accession>A0A8H3DEJ6</accession>
<dbReference type="AlphaFoldDB" id="A0A8H3DEJ6"/>
<dbReference type="PANTHER" id="PTHR44329:SF214">
    <property type="entry name" value="PROTEIN KINASE DOMAIN-CONTAINING PROTEIN"/>
    <property type="match status" value="1"/>
</dbReference>
<dbReference type="Pfam" id="PF07714">
    <property type="entry name" value="PK_Tyr_Ser-Thr"/>
    <property type="match status" value="1"/>
</dbReference>
<dbReference type="InterPro" id="IPR001245">
    <property type="entry name" value="Ser-Thr/Tyr_kinase_cat_dom"/>
</dbReference>
<feature type="compositionally biased region" description="Basic and acidic residues" evidence="1">
    <location>
        <begin position="462"/>
        <end position="478"/>
    </location>
</feature>
<organism evidence="3 4">
    <name type="scientific">Rhizoctonia solani</name>
    <dbReference type="NCBI Taxonomy" id="456999"/>
    <lineage>
        <taxon>Eukaryota</taxon>
        <taxon>Fungi</taxon>
        <taxon>Dikarya</taxon>
        <taxon>Basidiomycota</taxon>
        <taxon>Agaricomycotina</taxon>
        <taxon>Agaricomycetes</taxon>
        <taxon>Cantharellales</taxon>
        <taxon>Ceratobasidiaceae</taxon>
        <taxon>Rhizoctonia</taxon>
    </lineage>
</organism>
<evidence type="ECO:0000313" key="4">
    <source>
        <dbReference type="Proteomes" id="UP000663853"/>
    </source>
</evidence>
<protein>
    <recommendedName>
        <fullName evidence="2">Protein kinase domain-containing protein</fullName>
    </recommendedName>
</protein>
<dbReference type="PROSITE" id="PS00108">
    <property type="entry name" value="PROTEIN_KINASE_ST"/>
    <property type="match status" value="1"/>
</dbReference>
<dbReference type="SMART" id="SM00220">
    <property type="entry name" value="S_TKc"/>
    <property type="match status" value="1"/>
</dbReference>
<dbReference type="InterPro" id="IPR000719">
    <property type="entry name" value="Prot_kinase_dom"/>
</dbReference>
<evidence type="ECO:0000313" key="3">
    <source>
        <dbReference type="EMBL" id="CAE6517658.1"/>
    </source>
</evidence>
<evidence type="ECO:0000259" key="2">
    <source>
        <dbReference type="PROSITE" id="PS50011"/>
    </source>
</evidence>
<dbReference type="InterPro" id="IPR011009">
    <property type="entry name" value="Kinase-like_dom_sf"/>
</dbReference>
<comment type="caution">
    <text evidence="3">The sequence shown here is derived from an EMBL/GenBank/DDBJ whole genome shotgun (WGS) entry which is preliminary data.</text>
</comment>
<name>A0A8H3DEJ6_9AGAM</name>
<gene>
    <name evidence="3" type="ORF">RDB_LOCUS140221</name>
</gene>